<keyword evidence="1" id="KW-0812">Transmembrane</keyword>
<evidence type="ECO:0000313" key="2">
    <source>
        <dbReference type="EMBL" id="SFN93917.1"/>
    </source>
</evidence>
<reference evidence="2 3" key="1">
    <citation type="submission" date="2016-10" db="EMBL/GenBank/DDBJ databases">
        <authorList>
            <person name="de Groot N.N."/>
        </authorList>
    </citation>
    <scope>NUCLEOTIDE SEQUENCE [LARGE SCALE GENOMIC DNA]</scope>
    <source>
        <strain evidence="2 3">CGMCC 4.1877</strain>
    </source>
</reference>
<dbReference type="Proteomes" id="UP000199614">
    <property type="component" value="Unassembled WGS sequence"/>
</dbReference>
<keyword evidence="3" id="KW-1185">Reference proteome</keyword>
<dbReference type="EMBL" id="FOUY01000025">
    <property type="protein sequence ID" value="SFN93917.1"/>
    <property type="molecule type" value="Genomic_DNA"/>
</dbReference>
<feature type="transmembrane region" description="Helical" evidence="1">
    <location>
        <begin position="74"/>
        <end position="95"/>
    </location>
</feature>
<protein>
    <recommendedName>
        <fullName evidence="4">Integral membrane protein</fullName>
    </recommendedName>
</protein>
<sequence length="135" mass="13154">MTISTHPVTTNLRAALRVDAAASGALGLLGAAGAVLLGPVLGLPVPLLVGAGLFLVVWAAGLLVLAATATVPRAGAWAVVAVNAAWVVGSVGVVLVVGPTALGVAFLVAQAIAVAVFVEWQLIALRAGRAVAVPA</sequence>
<gene>
    <name evidence="2" type="ORF">SAMN05216207_102512</name>
</gene>
<evidence type="ECO:0000256" key="1">
    <source>
        <dbReference type="SAM" id="Phobius"/>
    </source>
</evidence>
<accession>A0A1I5D445</accession>
<dbReference type="STRING" id="260086.SAMN05216207_102512"/>
<keyword evidence="1" id="KW-0472">Membrane</keyword>
<feature type="transmembrane region" description="Helical" evidence="1">
    <location>
        <begin position="101"/>
        <end position="120"/>
    </location>
</feature>
<feature type="transmembrane region" description="Helical" evidence="1">
    <location>
        <begin position="47"/>
        <end position="67"/>
    </location>
</feature>
<dbReference type="RefSeq" id="WP_093348155.1">
    <property type="nucleotide sequence ID" value="NZ_FOUY01000025.1"/>
</dbReference>
<proteinExistence type="predicted"/>
<organism evidence="2 3">
    <name type="scientific">Pseudonocardia ammonioxydans</name>
    <dbReference type="NCBI Taxonomy" id="260086"/>
    <lineage>
        <taxon>Bacteria</taxon>
        <taxon>Bacillati</taxon>
        <taxon>Actinomycetota</taxon>
        <taxon>Actinomycetes</taxon>
        <taxon>Pseudonocardiales</taxon>
        <taxon>Pseudonocardiaceae</taxon>
        <taxon>Pseudonocardia</taxon>
    </lineage>
</organism>
<keyword evidence="1" id="KW-1133">Transmembrane helix</keyword>
<evidence type="ECO:0000313" key="3">
    <source>
        <dbReference type="Proteomes" id="UP000199614"/>
    </source>
</evidence>
<name>A0A1I5D445_PSUAM</name>
<feature type="transmembrane region" description="Helical" evidence="1">
    <location>
        <begin position="20"/>
        <end position="41"/>
    </location>
</feature>
<dbReference type="AlphaFoldDB" id="A0A1I5D445"/>
<evidence type="ECO:0008006" key="4">
    <source>
        <dbReference type="Google" id="ProtNLM"/>
    </source>
</evidence>